<dbReference type="AlphaFoldDB" id="A0A1I6W8Z5"/>
<dbReference type="RefSeq" id="WP_092429941.1">
    <property type="nucleotide sequence ID" value="NZ_FNCL01000016.1"/>
</dbReference>
<evidence type="ECO:0000259" key="2">
    <source>
        <dbReference type="Pfam" id="PF08239"/>
    </source>
</evidence>
<keyword evidence="1" id="KW-0732">Signal</keyword>
<reference evidence="4" key="1">
    <citation type="submission" date="2016-10" db="EMBL/GenBank/DDBJ databases">
        <authorList>
            <person name="Varghese N."/>
            <person name="Submissions S."/>
        </authorList>
    </citation>
    <scope>NUCLEOTIDE SEQUENCE [LARGE SCALE GENOMIC DNA]</scope>
    <source>
        <strain evidence="4">DSM 26894</strain>
    </source>
</reference>
<dbReference type="Gene3D" id="2.30.30.40">
    <property type="entry name" value="SH3 Domains"/>
    <property type="match status" value="1"/>
</dbReference>
<sequence>MILTLRPASPLRALFTALALALTQTLAAPLQAQPVAQLPQSEFVYVTSEGSLRMRGAPSTGAPVVTELDPGALLRNLGCVEDPQPWCQIQSLDGARAGWVAAGYLAPYAGADPAALRSPAVPASETQELELRGGLVYGTLAPGGIHDLITTAPADEAVTLSLAAPGNIGIAAFVRPATLLARGDAGAPLTLILPEGGELLIRLADRSGAGGDWQLMISLE</sequence>
<dbReference type="STRING" id="311180.SAMN04488050_11674"/>
<keyword evidence="4" id="KW-1185">Reference proteome</keyword>
<dbReference type="EMBL" id="FOZW01000016">
    <property type="protein sequence ID" value="SFT22477.1"/>
    <property type="molecule type" value="Genomic_DNA"/>
</dbReference>
<dbReference type="Proteomes" id="UP000199392">
    <property type="component" value="Unassembled WGS sequence"/>
</dbReference>
<dbReference type="InterPro" id="IPR003646">
    <property type="entry name" value="SH3-like_bac-type"/>
</dbReference>
<protein>
    <submittedName>
        <fullName evidence="3">SH3 domain-containing protein</fullName>
    </submittedName>
</protein>
<dbReference type="Pfam" id="PF08239">
    <property type="entry name" value="SH3_3"/>
    <property type="match status" value="1"/>
</dbReference>
<dbReference type="OrthoDB" id="964913at2"/>
<feature type="chain" id="PRO_5011665381" evidence="1">
    <location>
        <begin position="33"/>
        <end position="220"/>
    </location>
</feature>
<accession>A0A1I6W8Z5</accession>
<gene>
    <name evidence="3" type="ORF">SAMN04488050_11674</name>
</gene>
<evidence type="ECO:0000256" key="1">
    <source>
        <dbReference type="SAM" id="SignalP"/>
    </source>
</evidence>
<organism evidence="3 4">
    <name type="scientific">Alloyangia pacifica</name>
    <dbReference type="NCBI Taxonomy" id="311180"/>
    <lineage>
        <taxon>Bacteria</taxon>
        <taxon>Pseudomonadati</taxon>
        <taxon>Pseudomonadota</taxon>
        <taxon>Alphaproteobacteria</taxon>
        <taxon>Rhodobacterales</taxon>
        <taxon>Roseobacteraceae</taxon>
        <taxon>Alloyangia</taxon>
    </lineage>
</organism>
<evidence type="ECO:0000313" key="3">
    <source>
        <dbReference type="EMBL" id="SFT22477.1"/>
    </source>
</evidence>
<evidence type="ECO:0000313" key="4">
    <source>
        <dbReference type="Proteomes" id="UP000199392"/>
    </source>
</evidence>
<feature type="signal peptide" evidence="1">
    <location>
        <begin position="1"/>
        <end position="32"/>
    </location>
</feature>
<name>A0A1I6W8Z5_9RHOB</name>
<proteinExistence type="predicted"/>
<feature type="domain" description="SH3b" evidence="2">
    <location>
        <begin position="51"/>
        <end position="105"/>
    </location>
</feature>